<dbReference type="Proteomes" id="UP001230005">
    <property type="component" value="Unassembled WGS sequence"/>
</dbReference>
<reference evidence="2 3" key="1">
    <citation type="submission" date="2023-07" db="EMBL/GenBank/DDBJ databases">
        <title>Genomic Encyclopedia of Type Strains, Phase IV (KMG-IV): sequencing the most valuable type-strain genomes for metagenomic binning, comparative biology and taxonomic classification.</title>
        <authorList>
            <person name="Goeker M."/>
        </authorList>
    </citation>
    <scope>NUCLEOTIDE SEQUENCE [LARGE SCALE GENOMIC DNA]</scope>
    <source>
        <strain evidence="2 3">DSM 9768</strain>
    </source>
</reference>
<evidence type="ECO:0000256" key="1">
    <source>
        <dbReference type="SAM" id="MobiDB-lite"/>
    </source>
</evidence>
<organism evidence="2 3">
    <name type="scientific">Evansella vedderi</name>
    <dbReference type="NCBI Taxonomy" id="38282"/>
    <lineage>
        <taxon>Bacteria</taxon>
        <taxon>Bacillati</taxon>
        <taxon>Bacillota</taxon>
        <taxon>Bacilli</taxon>
        <taxon>Bacillales</taxon>
        <taxon>Bacillaceae</taxon>
        <taxon>Evansella</taxon>
    </lineage>
</organism>
<feature type="region of interest" description="Disordered" evidence="1">
    <location>
        <begin position="1"/>
        <end position="20"/>
    </location>
</feature>
<sequence length="111" mass="12832">MAKDQDFYDNMGDDVDHPTVDQSLVNDAANHQPKARIEITEQVDHRQEENGETGLYLDKKKIGKLKSQGQQHIYEMAEGFELDNEKIYKKQPQTNKQQPKSYVEGCDMGWC</sequence>
<dbReference type="RefSeq" id="WP_307331608.1">
    <property type="nucleotide sequence ID" value="NZ_JAUSUG010000031.1"/>
</dbReference>
<evidence type="ECO:0000313" key="2">
    <source>
        <dbReference type="EMBL" id="MDQ0257610.1"/>
    </source>
</evidence>
<dbReference type="Pfam" id="PF10830">
    <property type="entry name" value="DUF2553"/>
    <property type="match status" value="1"/>
</dbReference>
<protein>
    <submittedName>
        <fullName evidence="2">Uncharacterized protein</fullName>
    </submittedName>
</protein>
<proteinExistence type="predicted"/>
<evidence type="ECO:0000313" key="3">
    <source>
        <dbReference type="Proteomes" id="UP001230005"/>
    </source>
</evidence>
<dbReference type="InterPro" id="IPR020140">
    <property type="entry name" value="Uncharacterised_YusG"/>
</dbReference>
<dbReference type="EMBL" id="JAUSUG010000031">
    <property type="protein sequence ID" value="MDQ0257610.1"/>
    <property type="molecule type" value="Genomic_DNA"/>
</dbReference>
<name>A0ABU0A292_9BACI</name>
<keyword evidence="3" id="KW-1185">Reference proteome</keyword>
<gene>
    <name evidence="2" type="ORF">J2S74_005072</name>
</gene>
<comment type="caution">
    <text evidence="2">The sequence shown here is derived from an EMBL/GenBank/DDBJ whole genome shotgun (WGS) entry which is preliminary data.</text>
</comment>
<accession>A0ABU0A292</accession>